<reference evidence="2 3" key="1">
    <citation type="journal article" date="2016" name="Front. Microbiol.">
        <title>Comparative Genomic Analysis Reveals a Diverse Repertoire of Genes Involved in Prokaryote-Eukaryote Interactions within the Pseudovibrio Genus.</title>
        <authorList>
            <person name="Romano S."/>
            <person name="Fernandez-Guerra A."/>
            <person name="Reen F.J."/>
            <person name="Glockner F.O."/>
            <person name="Crowley S.P."/>
            <person name="O'Sullivan O."/>
            <person name="Cotter P.D."/>
            <person name="Adams C."/>
            <person name="Dobson A.D."/>
            <person name="O'Gara F."/>
        </authorList>
    </citation>
    <scope>NUCLEOTIDE SEQUENCE [LARGE SCALE GENOMIC DNA]</scope>
    <source>
        <strain evidence="2 3">Ad2</strain>
    </source>
</reference>
<evidence type="ECO:0000313" key="2">
    <source>
        <dbReference type="EMBL" id="KZL20868.1"/>
    </source>
</evidence>
<dbReference type="RefSeq" id="WP_068004134.1">
    <property type="nucleotide sequence ID" value="NZ_FOFM01000007.1"/>
</dbReference>
<dbReference type="OrthoDB" id="7869382at2"/>
<keyword evidence="3" id="KW-1185">Reference proteome</keyword>
<accession>A0A166ACG3</accession>
<dbReference type="InterPro" id="IPR045519">
    <property type="entry name" value="DUF6476"/>
</dbReference>
<dbReference type="PATRIC" id="fig|989403.3.peg.1454"/>
<protein>
    <submittedName>
        <fullName evidence="2">Uncharacterized protein</fullName>
    </submittedName>
</protein>
<dbReference type="Proteomes" id="UP000076577">
    <property type="component" value="Unassembled WGS sequence"/>
</dbReference>
<name>A0A166ACG3_9HYPH</name>
<evidence type="ECO:0000256" key="1">
    <source>
        <dbReference type="SAM" id="Phobius"/>
    </source>
</evidence>
<keyword evidence="1" id="KW-0472">Membrane</keyword>
<feature type="transmembrane region" description="Helical" evidence="1">
    <location>
        <begin position="30"/>
        <end position="51"/>
    </location>
</feature>
<gene>
    <name evidence="2" type="ORF">PsAD2_01360</name>
</gene>
<keyword evidence="1" id="KW-1133">Transmembrane helix</keyword>
<keyword evidence="1" id="KW-0812">Transmembrane</keyword>
<proteinExistence type="predicted"/>
<dbReference type="EMBL" id="LMCB01000006">
    <property type="protein sequence ID" value="KZL20868.1"/>
    <property type="molecule type" value="Genomic_DNA"/>
</dbReference>
<comment type="caution">
    <text evidence="2">The sequence shown here is derived from an EMBL/GenBank/DDBJ whole genome shotgun (WGS) entry which is preliminary data.</text>
</comment>
<organism evidence="2 3">
    <name type="scientific">Pseudovibrio axinellae</name>
    <dbReference type="NCBI Taxonomy" id="989403"/>
    <lineage>
        <taxon>Bacteria</taxon>
        <taxon>Pseudomonadati</taxon>
        <taxon>Pseudomonadota</taxon>
        <taxon>Alphaproteobacteria</taxon>
        <taxon>Hyphomicrobiales</taxon>
        <taxon>Stappiaceae</taxon>
        <taxon>Pseudovibrio</taxon>
    </lineage>
</organism>
<dbReference type="AlphaFoldDB" id="A0A166ACG3"/>
<evidence type="ECO:0000313" key="3">
    <source>
        <dbReference type="Proteomes" id="UP000076577"/>
    </source>
</evidence>
<dbReference type="Pfam" id="PF20082">
    <property type="entry name" value="DUF6476"/>
    <property type="match status" value="1"/>
</dbReference>
<sequence>MRDPNTDSDETVQDELDPAALRLQAKLRRLLMGSSLVMVLGLLAVFAAIFYKINANNSNVSADNVAATIAIGSQAQVMSVTQMDGKLVVLIKDGSAQALVYIDPVTGRKIARTDFVAR</sequence>